<proteinExistence type="inferred from homology"/>
<keyword evidence="2" id="KW-0413">Isomerase</keyword>
<dbReference type="PATRIC" id="fig|1122147.4.peg.553"/>
<organism evidence="3 4">
    <name type="scientific">Schleiferilactobacillus harbinensis DSM 16991</name>
    <dbReference type="NCBI Taxonomy" id="1122147"/>
    <lineage>
        <taxon>Bacteria</taxon>
        <taxon>Bacillati</taxon>
        <taxon>Bacillota</taxon>
        <taxon>Bacilli</taxon>
        <taxon>Lactobacillales</taxon>
        <taxon>Lactobacillaceae</taxon>
        <taxon>Schleiferilactobacillus</taxon>
    </lineage>
</organism>
<evidence type="ECO:0000313" key="3">
    <source>
        <dbReference type="EMBL" id="KRM25618.1"/>
    </source>
</evidence>
<comment type="similarity">
    <text evidence="1">Belongs to the aspartate/glutamate racemases family.</text>
</comment>
<gene>
    <name evidence="3" type="ORF">FC91_GL000533</name>
</gene>
<dbReference type="RefSeq" id="WP_027829632.1">
    <property type="nucleotide sequence ID" value="NZ_AZFW01000103.1"/>
</dbReference>
<dbReference type="NCBIfam" id="TIGR00035">
    <property type="entry name" value="asp_race"/>
    <property type="match status" value="1"/>
</dbReference>
<dbReference type="GO" id="GO:0047661">
    <property type="term" value="F:amino-acid racemase activity"/>
    <property type="evidence" value="ECO:0007669"/>
    <property type="project" value="InterPro"/>
</dbReference>
<dbReference type="AlphaFoldDB" id="A0A0R1X635"/>
<evidence type="ECO:0000256" key="1">
    <source>
        <dbReference type="ARBA" id="ARBA00007847"/>
    </source>
</evidence>
<dbReference type="InterPro" id="IPR018187">
    <property type="entry name" value="Asp/Glu_racemase_AS_1"/>
</dbReference>
<reference evidence="3 4" key="1">
    <citation type="journal article" date="2015" name="Genome Announc.">
        <title>Expanding the biotechnology potential of lactobacilli through comparative genomics of 213 strains and associated genera.</title>
        <authorList>
            <person name="Sun Z."/>
            <person name="Harris H.M."/>
            <person name="McCann A."/>
            <person name="Guo C."/>
            <person name="Argimon S."/>
            <person name="Zhang W."/>
            <person name="Yang X."/>
            <person name="Jeffery I.B."/>
            <person name="Cooney J.C."/>
            <person name="Kagawa T.F."/>
            <person name="Liu W."/>
            <person name="Song Y."/>
            <person name="Salvetti E."/>
            <person name="Wrobel A."/>
            <person name="Rasinkangas P."/>
            <person name="Parkhill J."/>
            <person name="Rea M.C."/>
            <person name="O'Sullivan O."/>
            <person name="Ritari J."/>
            <person name="Douillard F.P."/>
            <person name="Paul Ross R."/>
            <person name="Yang R."/>
            <person name="Briner A.E."/>
            <person name="Felis G.E."/>
            <person name="de Vos W.M."/>
            <person name="Barrangou R."/>
            <person name="Klaenhammer T.R."/>
            <person name="Caufield P.W."/>
            <person name="Cui Y."/>
            <person name="Zhang H."/>
            <person name="O'Toole P.W."/>
        </authorList>
    </citation>
    <scope>NUCLEOTIDE SEQUENCE [LARGE SCALE GENOMIC DNA]</scope>
    <source>
        <strain evidence="3 4">DSM 16991</strain>
    </source>
</reference>
<protein>
    <submittedName>
        <fullName evidence="3">Aspartate racemase</fullName>
    </submittedName>
</protein>
<dbReference type="PANTHER" id="PTHR21198">
    <property type="entry name" value="GLUTAMATE RACEMASE"/>
    <property type="match status" value="1"/>
</dbReference>
<evidence type="ECO:0000313" key="4">
    <source>
        <dbReference type="Proteomes" id="UP000050949"/>
    </source>
</evidence>
<sequence length="254" mass="28250">MEDFFTVIGGMGTPATNSYIRLLTARTPAHQDQDYLNYILVNHATVPDRTSYILDHSQPSFYPALLADIKQQAALKPDFMVIICNTAHYFYRELAAAAGDIPLLHMPHVAVGTLAKRFPQAKKIGLIATAGTMADHIYEREIEDAGYDVVLGNGPIQDQVTELIYRDIKEQNKVDATLYHTILREMIDEKGCDLVVLGCTELSLAQEKASDHEYPIIDPQSIIVDESIRLATAIRAGEPVDYTLLVKINDPLSH</sequence>
<comment type="caution">
    <text evidence="3">The sequence shown here is derived from an EMBL/GenBank/DDBJ whole genome shotgun (WGS) entry which is preliminary data.</text>
</comment>
<dbReference type="InterPro" id="IPR001920">
    <property type="entry name" value="Asp/Glu_race"/>
</dbReference>
<dbReference type="eggNOG" id="COG1794">
    <property type="taxonomic scope" value="Bacteria"/>
</dbReference>
<dbReference type="SUPFAM" id="SSF53681">
    <property type="entry name" value="Aspartate/glutamate racemase"/>
    <property type="match status" value="2"/>
</dbReference>
<dbReference type="OrthoDB" id="9803739at2"/>
<dbReference type="PROSITE" id="PS00923">
    <property type="entry name" value="ASP_GLU_RACEMASE_1"/>
    <property type="match status" value="1"/>
</dbReference>
<dbReference type="PANTHER" id="PTHR21198:SF7">
    <property type="entry name" value="ASPARTATE-GLUTAMATE RACEMASE FAMILY"/>
    <property type="match status" value="1"/>
</dbReference>
<dbReference type="Gene3D" id="3.40.50.1860">
    <property type="match status" value="2"/>
</dbReference>
<dbReference type="EMBL" id="AZFW01000103">
    <property type="protein sequence ID" value="KRM25618.1"/>
    <property type="molecule type" value="Genomic_DNA"/>
</dbReference>
<dbReference type="InterPro" id="IPR015942">
    <property type="entry name" value="Asp/Glu/hydantoin_racemase"/>
</dbReference>
<evidence type="ECO:0000256" key="2">
    <source>
        <dbReference type="ARBA" id="ARBA00023235"/>
    </source>
</evidence>
<accession>A0A0R1X635</accession>
<dbReference type="Proteomes" id="UP000050949">
    <property type="component" value="Unassembled WGS sequence"/>
</dbReference>
<dbReference type="InterPro" id="IPR004380">
    <property type="entry name" value="Asp_race"/>
</dbReference>
<dbReference type="Pfam" id="PF01177">
    <property type="entry name" value="Asp_Glu_race"/>
    <property type="match status" value="1"/>
</dbReference>
<name>A0A0R1X635_9LACO</name>